<dbReference type="EMBL" id="JASBNA010000119">
    <property type="protein sequence ID" value="KAK7676395.1"/>
    <property type="molecule type" value="Genomic_DNA"/>
</dbReference>
<sequence>MVTHAASIASDILVIALTLVKTVDTKRLASQLNMKTVVTTLLIRDGTIYFCVLLLLHTVFFITLQFDLLLNPLPLFIDVLTTILISRFMLNLRSVFVSASPTNGAISTTVRITTFSDPEFASRLDIVGNLGAPLNHGTPIDDSLNLSLDRDSQRFTTDDTDEHQEKADKLMMTSNPLAVDLYLLQEERGRDDVEQPV</sequence>
<evidence type="ECO:0000313" key="3">
    <source>
        <dbReference type="Proteomes" id="UP001385951"/>
    </source>
</evidence>
<proteinExistence type="predicted"/>
<comment type="caution">
    <text evidence="2">The sequence shown here is derived from an EMBL/GenBank/DDBJ whole genome shotgun (WGS) entry which is preliminary data.</text>
</comment>
<evidence type="ECO:0000313" key="2">
    <source>
        <dbReference type="EMBL" id="KAK7676395.1"/>
    </source>
</evidence>
<keyword evidence="1" id="KW-0472">Membrane</keyword>
<keyword evidence="1" id="KW-1133">Transmembrane helix</keyword>
<feature type="transmembrane region" description="Helical" evidence="1">
    <location>
        <begin position="72"/>
        <end position="90"/>
    </location>
</feature>
<feature type="transmembrane region" description="Helical" evidence="1">
    <location>
        <begin position="46"/>
        <end position="66"/>
    </location>
</feature>
<dbReference type="AlphaFoldDB" id="A0AAW0F7E9"/>
<evidence type="ECO:0008006" key="4">
    <source>
        <dbReference type="Google" id="ProtNLM"/>
    </source>
</evidence>
<dbReference type="Proteomes" id="UP001385951">
    <property type="component" value="Unassembled WGS sequence"/>
</dbReference>
<reference evidence="2 3" key="1">
    <citation type="submission" date="2022-09" db="EMBL/GenBank/DDBJ databases">
        <authorList>
            <person name="Palmer J.M."/>
        </authorList>
    </citation>
    <scope>NUCLEOTIDE SEQUENCE [LARGE SCALE GENOMIC DNA]</scope>
    <source>
        <strain evidence="2 3">DSM 7382</strain>
    </source>
</reference>
<evidence type="ECO:0000256" key="1">
    <source>
        <dbReference type="SAM" id="Phobius"/>
    </source>
</evidence>
<gene>
    <name evidence="2" type="ORF">QCA50_020658</name>
</gene>
<keyword evidence="3" id="KW-1185">Reference proteome</keyword>
<organism evidence="2 3">
    <name type="scientific">Cerrena zonata</name>
    <dbReference type="NCBI Taxonomy" id="2478898"/>
    <lineage>
        <taxon>Eukaryota</taxon>
        <taxon>Fungi</taxon>
        <taxon>Dikarya</taxon>
        <taxon>Basidiomycota</taxon>
        <taxon>Agaricomycotina</taxon>
        <taxon>Agaricomycetes</taxon>
        <taxon>Polyporales</taxon>
        <taxon>Cerrenaceae</taxon>
        <taxon>Cerrena</taxon>
    </lineage>
</organism>
<keyword evidence="1" id="KW-0812">Transmembrane</keyword>
<protein>
    <recommendedName>
        <fullName evidence="4">Transmembrane protein</fullName>
    </recommendedName>
</protein>
<name>A0AAW0F7E9_9APHY</name>
<accession>A0AAW0F7E9</accession>